<dbReference type="InterPro" id="IPR041465">
    <property type="entry name" value="SfsA_N"/>
</dbReference>
<name>A0A3A8ACT9_9HYPH</name>
<dbReference type="CDD" id="cd22359">
    <property type="entry name" value="SfsA-like_bacterial"/>
    <property type="match status" value="1"/>
</dbReference>
<comment type="similarity">
    <text evidence="1">Belongs to the SfsA family.</text>
</comment>
<dbReference type="PANTHER" id="PTHR30545">
    <property type="entry name" value="SUGAR FERMENTATION STIMULATION PROTEIN A"/>
    <property type="match status" value="1"/>
</dbReference>
<keyword evidence="5" id="KW-1185">Reference proteome</keyword>
<dbReference type="AlphaFoldDB" id="A0A3A8ACT9"/>
<reference evidence="4 5" key="1">
    <citation type="journal article" date="2018" name="Int. J. Syst. Bacteriol.">
        <title>Oceaniradius stylonemae gen. nov., sp. nov., isolated from a red alga, Stylonema cornu-cervi.</title>
        <authorList>
            <person name="Jeong S."/>
        </authorList>
    </citation>
    <scope>NUCLEOTIDE SEQUENCE [LARGE SCALE GENOMIC DNA]</scope>
    <source>
        <strain evidence="4 5">StC1</strain>
    </source>
</reference>
<proteinExistence type="inferred from homology"/>
<dbReference type="HAMAP" id="MF_00095">
    <property type="entry name" value="SfsA"/>
    <property type="match status" value="1"/>
</dbReference>
<sequence>MKFDPPLVEARLIRRYKRFLADVTLEDGSEITVSVPNTGSMMGLTEPGSRVFLSRSDDPKRKYAHRLEIVEADGTLVGINTGLPNRLTEEAIAAGMIGDLGSYETLRREQKYGQNSRIDLLLDDPARGRAYVEVKNVHLRRAPGLAEFPDTRTARGAKHLRELGDMAEEGHRAIMVFLIQRADCDSFRLCRDLDPDYAREFDRAIARGVEAFAVRCHISQAAIAPERLVAIDEAILRAA</sequence>
<dbReference type="FunFam" id="2.40.50.580:FF:000001">
    <property type="entry name" value="Sugar fermentation stimulation protein A"/>
    <property type="match status" value="1"/>
</dbReference>
<evidence type="ECO:0000313" key="5">
    <source>
        <dbReference type="Proteomes" id="UP000246132"/>
    </source>
</evidence>
<gene>
    <name evidence="1 4" type="primary">sfsA</name>
    <name evidence="4" type="ORF">DEM25_002090</name>
</gene>
<dbReference type="Gene3D" id="2.40.50.580">
    <property type="match status" value="1"/>
</dbReference>
<dbReference type="PANTHER" id="PTHR30545:SF2">
    <property type="entry name" value="SUGAR FERMENTATION STIMULATION PROTEIN A"/>
    <property type="match status" value="1"/>
</dbReference>
<dbReference type="GO" id="GO:0003677">
    <property type="term" value="F:DNA binding"/>
    <property type="evidence" value="ECO:0007669"/>
    <property type="project" value="InterPro"/>
</dbReference>
<dbReference type="Proteomes" id="UP000246132">
    <property type="component" value="Unassembled WGS sequence"/>
</dbReference>
<feature type="domain" description="SfsA N-terminal OB" evidence="3">
    <location>
        <begin position="13"/>
        <end position="79"/>
    </location>
</feature>
<dbReference type="OrthoDB" id="9802365at2"/>
<evidence type="ECO:0000256" key="1">
    <source>
        <dbReference type="HAMAP-Rule" id="MF_00095"/>
    </source>
</evidence>
<evidence type="ECO:0000259" key="2">
    <source>
        <dbReference type="Pfam" id="PF03749"/>
    </source>
</evidence>
<dbReference type="NCBIfam" id="TIGR00230">
    <property type="entry name" value="sfsA"/>
    <property type="match status" value="1"/>
</dbReference>
<dbReference type="EMBL" id="QFWV02000002">
    <property type="protein sequence ID" value="RKF08127.1"/>
    <property type="molecule type" value="Genomic_DNA"/>
</dbReference>
<dbReference type="Gene3D" id="3.40.1350.60">
    <property type="match status" value="1"/>
</dbReference>
<dbReference type="InterPro" id="IPR005224">
    <property type="entry name" value="SfsA"/>
</dbReference>
<evidence type="ECO:0000313" key="4">
    <source>
        <dbReference type="EMBL" id="RKF08127.1"/>
    </source>
</evidence>
<organism evidence="4 5">
    <name type="scientific">Oceaniradius stylonematis</name>
    <dbReference type="NCBI Taxonomy" id="2184161"/>
    <lineage>
        <taxon>Bacteria</taxon>
        <taxon>Pseudomonadati</taxon>
        <taxon>Pseudomonadota</taxon>
        <taxon>Alphaproteobacteria</taxon>
        <taxon>Hyphomicrobiales</taxon>
        <taxon>Ahrensiaceae</taxon>
        <taxon>Oceaniradius</taxon>
    </lineage>
</organism>
<dbReference type="RefSeq" id="WP_109767185.1">
    <property type="nucleotide sequence ID" value="NZ_QFWV02000002.1"/>
</dbReference>
<protein>
    <recommendedName>
        <fullName evidence="1">Sugar fermentation stimulation protein homolog</fullName>
    </recommendedName>
</protein>
<dbReference type="InterPro" id="IPR040452">
    <property type="entry name" value="SfsA_C"/>
</dbReference>
<feature type="domain" description="Sugar fermentation stimulation protein C-terminal" evidence="2">
    <location>
        <begin position="83"/>
        <end position="220"/>
    </location>
</feature>
<evidence type="ECO:0000259" key="3">
    <source>
        <dbReference type="Pfam" id="PF17746"/>
    </source>
</evidence>
<comment type="caution">
    <text evidence="4">The sequence shown here is derived from an EMBL/GenBank/DDBJ whole genome shotgun (WGS) entry which is preliminary data.</text>
</comment>
<accession>A0A3A8ACT9</accession>
<dbReference type="Pfam" id="PF03749">
    <property type="entry name" value="SfsA"/>
    <property type="match status" value="1"/>
</dbReference>
<dbReference type="Pfam" id="PF17746">
    <property type="entry name" value="SfsA_N"/>
    <property type="match status" value="1"/>
</dbReference>